<dbReference type="PANTHER" id="PTHR35525">
    <property type="entry name" value="BLL6575 PROTEIN"/>
    <property type="match status" value="1"/>
</dbReference>
<gene>
    <name evidence="2" type="ORF">GCM10009819_30560</name>
</gene>
<evidence type="ECO:0000313" key="3">
    <source>
        <dbReference type="Proteomes" id="UP001501196"/>
    </source>
</evidence>
<dbReference type="SUPFAM" id="SSF160904">
    <property type="entry name" value="Jann2411-like"/>
    <property type="match status" value="1"/>
</dbReference>
<dbReference type="PANTHER" id="PTHR35525:SF3">
    <property type="entry name" value="BLL6575 PROTEIN"/>
    <property type="match status" value="1"/>
</dbReference>
<dbReference type="Gene3D" id="1.10.3300.10">
    <property type="entry name" value="Jann2411-like domain"/>
    <property type="match status" value="1"/>
</dbReference>
<accession>A0ABN2UST4</accession>
<proteinExistence type="predicted"/>
<dbReference type="EMBL" id="BAAAPW010000005">
    <property type="protein sequence ID" value="GAA2042142.1"/>
    <property type="molecule type" value="Genomic_DNA"/>
</dbReference>
<keyword evidence="3" id="KW-1185">Reference proteome</keyword>
<protein>
    <submittedName>
        <fullName evidence="2">CGNR zinc finger domain-containing protein</fullName>
    </submittedName>
</protein>
<dbReference type="Pfam" id="PF07336">
    <property type="entry name" value="ABATE"/>
    <property type="match status" value="1"/>
</dbReference>
<reference evidence="2 3" key="1">
    <citation type="journal article" date="2019" name="Int. J. Syst. Evol. Microbiol.">
        <title>The Global Catalogue of Microorganisms (GCM) 10K type strain sequencing project: providing services to taxonomists for standard genome sequencing and annotation.</title>
        <authorList>
            <consortium name="The Broad Institute Genomics Platform"/>
            <consortium name="The Broad Institute Genome Sequencing Center for Infectious Disease"/>
            <person name="Wu L."/>
            <person name="Ma J."/>
        </authorList>
    </citation>
    <scope>NUCLEOTIDE SEQUENCE [LARGE SCALE GENOMIC DNA]</scope>
    <source>
        <strain evidence="2 3">JCM 15672</strain>
    </source>
</reference>
<dbReference type="InterPro" id="IPR010852">
    <property type="entry name" value="ABATE"/>
</dbReference>
<name>A0ABN2UST4_9MICO</name>
<dbReference type="Proteomes" id="UP001501196">
    <property type="component" value="Unassembled WGS sequence"/>
</dbReference>
<organism evidence="2 3">
    <name type="scientific">Agromyces tropicus</name>
    <dbReference type="NCBI Taxonomy" id="555371"/>
    <lineage>
        <taxon>Bacteria</taxon>
        <taxon>Bacillati</taxon>
        <taxon>Actinomycetota</taxon>
        <taxon>Actinomycetes</taxon>
        <taxon>Micrococcales</taxon>
        <taxon>Microbacteriaceae</taxon>
        <taxon>Agromyces</taxon>
    </lineage>
</organism>
<feature type="domain" description="Zinc finger CGNR" evidence="1">
    <location>
        <begin position="121"/>
        <end position="163"/>
    </location>
</feature>
<dbReference type="InterPro" id="IPR023286">
    <property type="entry name" value="ABATE_dom_sf"/>
</dbReference>
<dbReference type="InterPro" id="IPR021005">
    <property type="entry name" value="Znf_CGNR"/>
</dbReference>
<evidence type="ECO:0000259" key="1">
    <source>
        <dbReference type="Pfam" id="PF11706"/>
    </source>
</evidence>
<evidence type="ECO:0000313" key="2">
    <source>
        <dbReference type="EMBL" id="GAA2042142.1"/>
    </source>
</evidence>
<dbReference type="Pfam" id="PF11706">
    <property type="entry name" value="zf-CGNR"/>
    <property type="match status" value="1"/>
</dbReference>
<comment type="caution">
    <text evidence="2">The sequence shown here is derived from an EMBL/GenBank/DDBJ whole genome shotgun (WGS) entry which is preliminary data.</text>
</comment>
<sequence>MTTDAERSMLLDLVNSRIVWPDRVQDDLGTDAAASAWVIAHGGEGTAAEVDDARAVRPVLVDFLRGERGLDDLAPWTGAVARHPVFDVDGVTWRDEIDPARYVGARAMLEWASLQGPDGSRIRPCAASDCQHFLIDTSRANSRKWHSMETCGNRAKARRHYARTRQA</sequence>
<dbReference type="RefSeq" id="WP_344376311.1">
    <property type="nucleotide sequence ID" value="NZ_BAAAPW010000005.1"/>
</dbReference>